<evidence type="ECO:0000313" key="5">
    <source>
        <dbReference type="Proteomes" id="UP000605148"/>
    </source>
</evidence>
<dbReference type="SMART" id="SM00267">
    <property type="entry name" value="GGDEF"/>
    <property type="match status" value="1"/>
</dbReference>
<feature type="transmembrane region" description="Helical" evidence="1">
    <location>
        <begin position="6"/>
        <end position="27"/>
    </location>
</feature>
<organism evidence="4 5">
    <name type="scientific">Roseibium aquae</name>
    <dbReference type="NCBI Taxonomy" id="1323746"/>
    <lineage>
        <taxon>Bacteria</taxon>
        <taxon>Pseudomonadati</taxon>
        <taxon>Pseudomonadota</taxon>
        <taxon>Alphaproteobacteria</taxon>
        <taxon>Hyphomicrobiales</taxon>
        <taxon>Stappiaceae</taxon>
        <taxon>Roseibium</taxon>
    </lineage>
</organism>
<dbReference type="PROSITE" id="PS50883">
    <property type="entry name" value="EAL"/>
    <property type="match status" value="1"/>
</dbReference>
<keyword evidence="5" id="KW-1185">Reference proteome</keyword>
<dbReference type="CDD" id="cd01948">
    <property type="entry name" value="EAL"/>
    <property type="match status" value="1"/>
</dbReference>
<dbReference type="PANTHER" id="PTHR44757">
    <property type="entry name" value="DIGUANYLATE CYCLASE DGCP"/>
    <property type="match status" value="1"/>
</dbReference>
<dbReference type="Gene3D" id="3.30.70.270">
    <property type="match status" value="1"/>
</dbReference>
<dbReference type="Proteomes" id="UP000605148">
    <property type="component" value="Unassembled WGS sequence"/>
</dbReference>
<reference evidence="4" key="1">
    <citation type="journal article" date="2014" name="Int. J. Syst. Evol. Microbiol.">
        <title>Complete genome sequence of Corynebacterium casei LMG S-19264T (=DSM 44701T), isolated from a smear-ripened cheese.</title>
        <authorList>
            <consortium name="US DOE Joint Genome Institute (JGI-PGF)"/>
            <person name="Walter F."/>
            <person name="Albersmeier A."/>
            <person name="Kalinowski J."/>
            <person name="Ruckert C."/>
        </authorList>
    </citation>
    <scope>NUCLEOTIDE SEQUENCE</scope>
    <source>
        <strain evidence="4">CGMCC 1.12426</strain>
    </source>
</reference>
<evidence type="ECO:0000313" key="4">
    <source>
        <dbReference type="EMBL" id="GGB59365.1"/>
    </source>
</evidence>
<dbReference type="InterPro" id="IPR000160">
    <property type="entry name" value="GGDEF_dom"/>
</dbReference>
<reference evidence="4" key="2">
    <citation type="submission" date="2020-09" db="EMBL/GenBank/DDBJ databases">
        <authorList>
            <person name="Sun Q."/>
            <person name="Zhou Y."/>
        </authorList>
    </citation>
    <scope>NUCLEOTIDE SEQUENCE</scope>
    <source>
        <strain evidence="4">CGMCC 1.12426</strain>
    </source>
</reference>
<dbReference type="InterPro" id="IPR043128">
    <property type="entry name" value="Rev_trsase/Diguanyl_cyclase"/>
</dbReference>
<dbReference type="InterPro" id="IPR029787">
    <property type="entry name" value="Nucleotide_cyclase"/>
</dbReference>
<dbReference type="SUPFAM" id="SSF141868">
    <property type="entry name" value="EAL domain-like"/>
    <property type="match status" value="1"/>
</dbReference>
<protein>
    <submittedName>
        <fullName evidence="4">Bifunctional diguanylate cyclase/phosphodiesterase</fullName>
    </submittedName>
</protein>
<dbReference type="SMART" id="SM00052">
    <property type="entry name" value="EAL"/>
    <property type="match status" value="1"/>
</dbReference>
<keyword evidence="1" id="KW-1133">Transmembrane helix</keyword>
<evidence type="ECO:0000259" key="3">
    <source>
        <dbReference type="PROSITE" id="PS50887"/>
    </source>
</evidence>
<keyword evidence="1" id="KW-0472">Membrane</keyword>
<dbReference type="CDD" id="cd01949">
    <property type="entry name" value="GGDEF"/>
    <property type="match status" value="1"/>
</dbReference>
<dbReference type="SUPFAM" id="SSF55073">
    <property type="entry name" value="Nucleotide cyclase"/>
    <property type="match status" value="1"/>
</dbReference>
<feature type="transmembrane region" description="Helical" evidence="1">
    <location>
        <begin position="270"/>
        <end position="289"/>
    </location>
</feature>
<dbReference type="AlphaFoldDB" id="A0A916TMP5"/>
<proteinExistence type="predicted"/>
<dbReference type="InterPro" id="IPR052155">
    <property type="entry name" value="Biofilm_reg_signaling"/>
</dbReference>
<name>A0A916TMP5_9HYPH</name>
<dbReference type="InterPro" id="IPR035919">
    <property type="entry name" value="EAL_sf"/>
</dbReference>
<feature type="domain" description="GGDEF" evidence="3">
    <location>
        <begin position="337"/>
        <end position="470"/>
    </location>
</feature>
<comment type="caution">
    <text evidence="4">The sequence shown here is derived from an EMBL/GenBank/DDBJ whole genome shotgun (WGS) entry which is preliminary data.</text>
</comment>
<gene>
    <name evidence="4" type="ORF">GCM10011316_34260</name>
</gene>
<dbReference type="InterPro" id="IPR001633">
    <property type="entry name" value="EAL_dom"/>
</dbReference>
<dbReference type="EMBL" id="BMFA01000012">
    <property type="protein sequence ID" value="GGB59365.1"/>
    <property type="molecule type" value="Genomic_DNA"/>
</dbReference>
<dbReference type="PROSITE" id="PS50887">
    <property type="entry name" value="GGDEF"/>
    <property type="match status" value="1"/>
</dbReference>
<evidence type="ECO:0000259" key="2">
    <source>
        <dbReference type="PROSITE" id="PS50883"/>
    </source>
</evidence>
<keyword evidence="1" id="KW-0812">Transmembrane</keyword>
<feature type="domain" description="EAL" evidence="2">
    <location>
        <begin position="479"/>
        <end position="728"/>
    </location>
</feature>
<dbReference type="PANTHER" id="PTHR44757:SF2">
    <property type="entry name" value="BIOFILM ARCHITECTURE MAINTENANCE PROTEIN MBAA"/>
    <property type="match status" value="1"/>
</dbReference>
<dbReference type="Pfam" id="PF00990">
    <property type="entry name" value="GGDEF"/>
    <property type="match status" value="1"/>
</dbReference>
<sequence>MANAIILPMFAIVAIALASVFGLMVWSSNLSDQAAERSERQLLNGAIDLKLDQMAKQQVGSVVLDQAYFKASGPIIDREWVTSNIARRLYNTHGFTETILINRAFEPSFTYSATKPHGWVSEALLDAVEPAVAKVRARYITGFKRTPSGLFSFRPDFRINERSLSETGLVVVDGVPHFMSASAIVPELQSIAATRQPPTVLINLRPINATVLEGVSTVSSLRDLLVSKTPNDADGIASTALHNPRGKVVGFIDWQVSSPGTTMMTRITPVFAILALAIVGLTLGVMTYIRQTTRQLARSEAQAVHTARHDSLSGLPNRDRFKVLLDKALSNTAHREKGIAVIYIDLDRFKDINDTLGHGAGDTVIRAIASRINSVLPEDGVVARISGDEFAMFIRDARGREWIEHILTRIQDQLTIPIRIGRNELHVSLSIGVAMCPQDGTRSADLLRKADIALYDAKAAGRGRWSFFDPLMEHHIHSQDRIARDLRKAIDDDTLELAYQPQCGRDGNRILSVEALARWTAEDGTPIPPSRFIPIAEDTGLINDLGLWVLRRACADAERWPDMLVSVNVSPTQFKHPRFVEKVVGTLADFNLPPARLEIEVTESVFAGRDKEVLHALKRLKDLGVKVALDDFGSGYSSLSYLRRFPFDTLKIDRDFLHNVEDNQEARDILQIMVQLGKVLGMTIVAEGVESAAQYAFLQDIGCHRMQGYYISRPLSADNLVAFLQDFEKRAGMDRGVAAPMPLIAAKG</sequence>
<dbReference type="Gene3D" id="3.20.20.450">
    <property type="entry name" value="EAL domain"/>
    <property type="match status" value="1"/>
</dbReference>
<accession>A0A916TMP5</accession>
<dbReference type="NCBIfam" id="TIGR00254">
    <property type="entry name" value="GGDEF"/>
    <property type="match status" value="1"/>
</dbReference>
<evidence type="ECO:0000256" key="1">
    <source>
        <dbReference type="SAM" id="Phobius"/>
    </source>
</evidence>
<dbReference type="Pfam" id="PF00563">
    <property type="entry name" value="EAL"/>
    <property type="match status" value="1"/>
</dbReference>